<evidence type="ECO:0000256" key="11">
    <source>
        <dbReference type="RuleBase" id="RU003313"/>
    </source>
</evidence>
<feature type="binding site" evidence="10">
    <location>
        <position position="470"/>
    </location>
    <ligand>
        <name>(6S)-5-formyl-5,6,7,8-tetrahydrofolate</name>
        <dbReference type="ChEBI" id="CHEBI:57457"/>
    </ligand>
</feature>
<reference evidence="13" key="1">
    <citation type="journal article" date="2021" name="bioRxiv">
        <title>Unraveling nitrogen, sulfur and carbon metabolic pathways and microbial community transcriptional responses to substrate deprivation and toxicity stresses in a bioreactor mimicking anoxic brackish coastal sediment conditions.</title>
        <authorList>
            <person name="Martins P.D."/>
            <person name="Echeveste M.J."/>
            <person name="Arshad A."/>
            <person name="Kurth J."/>
            <person name="Ouboter H."/>
            <person name="Jetten M.S.M."/>
            <person name="Welte C.U."/>
        </authorList>
    </citation>
    <scope>NUCLEOTIDE SEQUENCE</scope>
    <source>
        <strain evidence="13">MAG_39</strain>
    </source>
</reference>
<evidence type="ECO:0000256" key="4">
    <source>
        <dbReference type="ARBA" id="ARBA00022723"/>
    </source>
</evidence>
<accession>A0A953J394</accession>
<dbReference type="GO" id="GO:0030488">
    <property type="term" value="P:tRNA methylation"/>
    <property type="evidence" value="ECO:0007669"/>
    <property type="project" value="TreeGrafter"/>
</dbReference>
<evidence type="ECO:0000256" key="3">
    <source>
        <dbReference type="ARBA" id="ARBA00022694"/>
    </source>
</evidence>
<dbReference type="PROSITE" id="PS51709">
    <property type="entry name" value="G_TRME"/>
    <property type="match status" value="1"/>
</dbReference>
<feature type="binding site" evidence="10">
    <location>
        <begin position="278"/>
        <end position="281"/>
    </location>
    <ligand>
        <name>GTP</name>
        <dbReference type="ChEBI" id="CHEBI:37565"/>
    </ligand>
</feature>
<evidence type="ECO:0000256" key="9">
    <source>
        <dbReference type="ARBA" id="ARBA00023134"/>
    </source>
</evidence>
<dbReference type="Gene3D" id="3.40.50.300">
    <property type="entry name" value="P-loop containing nucleotide triphosphate hydrolases"/>
    <property type="match status" value="1"/>
</dbReference>
<comment type="subcellular location">
    <subcellularLocation>
        <location evidence="10">Cytoplasm</location>
    </subcellularLocation>
</comment>
<dbReference type="InterPro" id="IPR004520">
    <property type="entry name" value="GTPase_MnmE"/>
</dbReference>
<evidence type="ECO:0000256" key="7">
    <source>
        <dbReference type="ARBA" id="ARBA00022842"/>
    </source>
</evidence>
<dbReference type="Gene3D" id="3.30.1360.120">
    <property type="entry name" value="Probable tRNA modification gtpase trme, domain 1"/>
    <property type="match status" value="1"/>
</dbReference>
<keyword evidence="9 10" id="KW-0342">GTP-binding</keyword>
<evidence type="ECO:0000256" key="8">
    <source>
        <dbReference type="ARBA" id="ARBA00022958"/>
    </source>
</evidence>
<dbReference type="NCBIfam" id="TIGR00450">
    <property type="entry name" value="mnmE_trmE_thdF"/>
    <property type="match status" value="1"/>
</dbReference>
<feature type="binding site" evidence="10">
    <location>
        <begin position="234"/>
        <end position="239"/>
    </location>
    <ligand>
        <name>GTP</name>
        <dbReference type="ChEBI" id="CHEBI:37565"/>
    </ligand>
</feature>
<protein>
    <recommendedName>
        <fullName evidence="10">tRNA modification GTPase MnmE</fullName>
        <ecNumber evidence="10">3.6.-.-</ecNumber>
    </recommendedName>
</protein>
<dbReference type="GO" id="GO:0046872">
    <property type="term" value="F:metal ion binding"/>
    <property type="evidence" value="ECO:0007669"/>
    <property type="project" value="UniProtKB-KW"/>
</dbReference>
<evidence type="ECO:0000256" key="5">
    <source>
        <dbReference type="ARBA" id="ARBA00022741"/>
    </source>
</evidence>
<keyword evidence="7 10" id="KW-0460">Magnesium</keyword>
<keyword evidence="5 10" id="KW-0547">Nucleotide-binding</keyword>
<dbReference type="GO" id="GO:0005829">
    <property type="term" value="C:cytosol"/>
    <property type="evidence" value="ECO:0007669"/>
    <property type="project" value="TreeGrafter"/>
</dbReference>
<dbReference type="GO" id="GO:0042802">
    <property type="term" value="F:identical protein binding"/>
    <property type="evidence" value="ECO:0007669"/>
    <property type="project" value="UniProtKB-ARBA"/>
</dbReference>
<dbReference type="InterPro" id="IPR031168">
    <property type="entry name" value="G_TrmE"/>
</dbReference>
<reference evidence="13" key="2">
    <citation type="submission" date="2021-08" db="EMBL/GenBank/DDBJ databases">
        <authorList>
            <person name="Dalcin Martins P."/>
        </authorList>
    </citation>
    <scope>NUCLEOTIDE SEQUENCE</scope>
    <source>
        <strain evidence="13">MAG_39</strain>
    </source>
</reference>
<gene>
    <name evidence="10 13" type="primary">mnmE</name>
    <name evidence="10" type="synonym">trmE</name>
    <name evidence="13" type="ORF">K8I29_04480</name>
</gene>
<dbReference type="InterPro" id="IPR027368">
    <property type="entry name" value="MnmE_dom2"/>
</dbReference>
<dbReference type="NCBIfam" id="TIGR00231">
    <property type="entry name" value="small_GTP"/>
    <property type="match status" value="1"/>
</dbReference>
<dbReference type="InterPro" id="IPR025867">
    <property type="entry name" value="MnmE_helical"/>
</dbReference>
<feature type="binding site" evidence="10">
    <location>
        <position position="89"/>
    </location>
    <ligand>
        <name>(6S)-5-formyl-5,6,7,8-tetrahydrofolate</name>
        <dbReference type="ChEBI" id="CHEBI:57457"/>
    </ligand>
</feature>
<dbReference type="PANTHER" id="PTHR42714:SF2">
    <property type="entry name" value="TRNA MODIFICATION GTPASE GTPBP3, MITOCHONDRIAL"/>
    <property type="match status" value="1"/>
</dbReference>
<dbReference type="PANTHER" id="PTHR42714">
    <property type="entry name" value="TRNA MODIFICATION GTPASE GTPBP3"/>
    <property type="match status" value="1"/>
</dbReference>
<dbReference type="Proteomes" id="UP000705867">
    <property type="component" value="Unassembled WGS sequence"/>
</dbReference>
<dbReference type="InterPro" id="IPR027266">
    <property type="entry name" value="TrmE/GcvT-like"/>
</dbReference>
<dbReference type="HAMAP" id="MF_00379">
    <property type="entry name" value="GTPase_MnmE"/>
    <property type="match status" value="1"/>
</dbReference>
<organism evidence="13 14">
    <name type="scientific">Candidatus Nitrobium versatile</name>
    <dbReference type="NCBI Taxonomy" id="2884831"/>
    <lineage>
        <taxon>Bacteria</taxon>
        <taxon>Pseudomonadati</taxon>
        <taxon>Nitrospirota</taxon>
        <taxon>Nitrospiria</taxon>
        <taxon>Nitrospirales</taxon>
        <taxon>Nitrospiraceae</taxon>
        <taxon>Candidatus Nitrobium</taxon>
    </lineage>
</organism>
<comment type="subunit">
    <text evidence="10">Homodimer. Heterotetramer of two MnmE and two MnmG subunits.</text>
</comment>
<sequence>MKSLDDTIAAISTPAGEGGIGIVRLSGRDAIAVAERVFVSPRGRKLQEVRSHTLVHGFIVEPSTGERVDEVLAAVMRAPGTYTREDVVEINCHGGMLPLRTTLQALLRQGARLADPGEFTRRAFLNGRIDLSQAEAVIDVIRAKTEQAERLALQQLEGRLSGKITGMRSAITGLCALVEAHIDFPEDEIELKTKDEITGSVAGIRTELELLSKGYDEGRFFREGVSTAIVGKPNVGKSSLLNALLERDRAIVTEMPGTTRDIIEGSLNINGLPLRIMDTAGIRETRNLAEKEGVRRSLRAIEGADIVIAVLDASRPLEEADREVLAKVRGKRVVVVVNKVDAEIGGFSLEDSDPGAPGRDSEPSPPVIRVSAVRGEGIDVLKEEVYSLCIPRGPFSQREDVLITTVRHRDSLDRAADSLREAESSLQNDVPLEVTALFLREALDHLGEIVGMVTTDDILNRIFDEFCIGK</sequence>
<evidence type="ECO:0000256" key="1">
    <source>
        <dbReference type="ARBA" id="ARBA00011043"/>
    </source>
</evidence>
<comment type="similarity">
    <text evidence="1 10 11">Belongs to the TRAFAC class TrmE-Era-EngA-EngB-Septin-like GTPase superfamily. TrmE GTPase family.</text>
</comment>
<proteinExistence type="inferred from homology"/>
<keyword evidence="3 10" id="KW-0819">tRNA processing</keyword>
<dbReference type="Pfam" id="PF10396">
    <property type="entry name" value="TrmE_N"/>
    <property type="match status" value="1"/>
</dbReference>
<dbReference type="FunFam" id="3.30.1360.120:FF:000003">
    <property type="entry name" value="tRNA modification GTPase MnmE"/>
    <property type="match status" value="1"/>
</dbReference>
<dbReference type="InterPro" id="IPR005225">
    <property type="entry name" value="Small_GTP-bd"/>
</dbReference>
<dbReference type="Gene3D" id="1.20.120.430">
    <property type="entry name" value="tRNA modification GTPase MnmE domain 2"/>
    <property type="match status" value="1"/>
</dbReference>
<dbReference type="FunFam" id="3.40.50.300:FF:000494">
    <property type="entry name" value="tRNA modification GTPase MnmE"/>
    <property type="match status" value="1"/>
</dbReference>
<feature type="binding site" evidence="10">
    <location>
        <position position="259"/>
    </location>
    <ligand>
        <name>Mg(2+)</name>
        <dbReference type="ChEBI" id="CHEBI:18420"/>
    </ligand>
</feature>
<comment type="caution">
    <text evidence="13">The sequence shown here is derived from an EMBL/GenBank/DDBJ whole genome shotgun (WGS) entry which is preliminary data.</text>
</comment>
<evidence type="ECO:0000313" key="14">
    <source>
        <dbReference type="Proteomes" id="UP000705867"/>
    </source>
</evidence>
<evidence type="ECO:0000256" key="10">
    <source>
        <dbReference type="HAMAP-Rule" id="MF_00379"/>
    </source>
</evidence>
<dbReference type="SUPFAM" id="SSF116878">
    <property type="entry name" value="TrmE connector domain"/>
    <property type="match status" value="1"/>
</dbReference>
<dbReference type="EMBL" id="JAIOIV010000033">
    <property type="protein sequence ID" value="MBZ0155458.1"/>
    <property type="molecule type" value="Genomic_DNA"/>
</dbReference>
<dbReference type="GO" id="GO:0005525">
    <property type="term" value="F:GTP binding"/>
    <property type="evidence" value="ECO:0007669"/>
    <property type="project" value="UniProtKB-UniRule"/>
</dbReference>
<comment type="caution">
    <text evidence="10">Lacks conserved residue(s) required for the propagation of feature annotation.</text>
</comment>
<feature type="binding site" evidence="10">
    <location>
        <begin position="253"/>
        <end position="259"/>
    </location>
    <ligand>
        <name>GTP</name>
        <dbReference type="ChEBI" id="CHEBI:37565"/>
    </ligand>
</feature>
<comment type="function">
    <text evidence="10">Exhibits a very high intrinsic GTPase hydrolysis rate. Involved in the addition of a carboxymethylaminomethyl (cmnm) group at the wobble position (U34) of certain tRNAs, forming tRNA-cmnm(5)s(2)U34.</text>
</comment>
<dbReference type="InterPro" id="IPR027417">
    <property type="entry name" value="P-loop_NTPase"/>
</dbReference>
<keyword evidence="2 10" id="KW-0963">Cytoplasm</keyword>
<dbReference type="Pfam" id="PF12631">
    <property type="entry name" value="MnmE_helical"/>
    <property type="match status" value="1"/>
</dbReference>
<feature type="binding site" evidence="10">
    <location>
        <position position="24"/>
    </location>
    <ligand>
        <name>(6S)-5-formyl-5,6,7,8-tetrahydrofolate</name>
        <dbReference type="ChEBI" id="CHEBI:57457"/>
    </ligand>
</feature>
<feature type="binding site" evidence="10">
    <location>
        <position position="238"/>
    </location>
    <ligand>
        <name>Mg(2+)</name>
        <dbReference type="ChEBI" id="CHEBI:18420"/>
    </ligand>
</feature>
<dbReference type="GO" id="GO:0002098">
    <property type="term" value="P:tRNA wobble uridine modification"/>
    <property type="evidence" value="ECO:0007669"/>
    <property type="project" value="TreeGrafter"/>
</dbReference>
<dbReference type="Pfam" id="PF01926">
    <property type="entry name" value="MMR_HSR1"/>
    <property type="match status" value="1"/>
</dbReference>
<dbReference type="CDD" id="cd04164">
    <property type="entry name" value="trmE"/>
    <property type="match status" value="1"/>
</dbReference>
<dbReference type="EC" id="3.6.-.-" evidence="10"/>
<dbReference type="InterPro" id="IPR006073">
    <property type="entry name" value="GTP-bd"/>
</dbReference>
<evidence type="ECO:0000256" key="6">
    <source>
        <dbReference type="ARBA" id="ARBA00022801"/>
    </source>
</evidence>
<dbReference type="InterPro" id="IPR018948">
    <property type="entry name" value="GTP-bd_TrmE_N"/>
</dbReference>
<feature type="domain" description="TrmE-type G" evidence="12">
    <location>
        <begin position="224"/>
        <end position="390"/>
    </location>
</feature>
<feature type="binding site" evidence="10">
    <location>
        <position position="128"/>
    </location>
    <ligand>
        <name>(6S)-5-formyl-5,6,7,8-tetrahydrofolate</name>
        <dbReference type="ChEBI" id="CHEBI:57457"/>
    </ligand>
</feature>
<dbReference type="NCBIfam" id="NF003661">
    <property type="entry name" value="PRK05291.1-3"/>
    <property type="match status" value="1"/>
</dbReference>
<evidence type="ECO:0000313" key="13">
    <source>
        <dbReference type="EMBL" id="MBZ0155458.1"/>
    </source>
</evidence>
<dbReference type="GO" id="GO:0003924">
    <property type="term" value="F:GTPase activity"/>
    <property type="evidence" value="ECO:0007669"/>
    <property type="project" value="UniProtKB-UniRule"/>
</dbReference>
<name>A0A953J394_9BACT</name>
<keyword evidence="4 10" id="KW-0479">Metal-binding</keyword>
<comment type="cofactor">
    <cofactor evidence="10">
        <name>K(+)</name>
        <dbReference type="ChEBI" id="CHEBI:29103"/>
    </cofactor>
    <text evidence="10">Binds 1 potassium ion per subunit.</text>
</comment>
<dbReference type="SUPFAM" id="SSF52540">
    <property type="entry name" value="P-loop containing nucleoside triphosphate hydrolases"/>
    <property type="match status" value="1"/>
</dbReference>
<dbReference type="PRINTS" id="PR00326">
    <property type="entry name" value="GTP1OBG"/>
</dbReference>
<keyword evidence="6 10" id="KW-0378">Hydrolase</keyword>
<dbReference type="AlphaFoldDB" id="A0A953J394"/>
<dbReference type="CDD" id="cd14858">
    <property type="entry name" value="TrmE_N"/>
    <property type="match status" value="1"/>
</dbReference>
<keyword evidence="8 10" id="KW-0630">Potassium</keyword>
<evidence type="ECO:0000256" key="2">
    <source>
        <dbReference type="ARBA" id="ARBA00022490"/>
    </source>
</evidence>
<evidence type="ECO:0000259" key="12">
    <source>
        <dbReference type="PROSITE" id="PS51709"/>
    </source>
</evidence>